<dbReference type="EMBL" id="LSSN01001389">
    <property type="protein sequence ID" value="OMJ19829.1"/>
    <property type="molecule type" value="Genomic_DNA"/>
</dbReference>
<evidence type="ECO:0000313" key="2">
    <source>
        <dbReference type="EMBL" id="OMJ19829.1"/>
    </source>
</evidence>
<reference evidence="2 3" key="1">
    <citation type="submission" date="2017-01" db="EMBL/GenBank/DDBJ databases">
        <authorList>
            <person name="Mah S.A."/>
            <person name="Swanson W.J."/>
            <person name="Moy G.W."/>
            <person name="Vacquier V.D."/>
        </authorList>
    </citation>
    <scope>NUCLEOTIDE SEQUENCE [LARGE SCALE GENOMIC DNA]</scope>
    <source>
        <strain evidence="2 3">GSMNP</strain>
    </source>
</reference>
<proteinExistence type="predicted"/>
<keyword evidence="3" id="KW-1185">Reference proteome</keyword>
<evidence type="ECO:0000256" key="1">
    <source>
        <dbReference type="SAM" id="SignalP"/>
    </source>
</evidence>
<dbReference type="Proteomes" id="UP000187283">
    <property type="component" value="Unassembled WGS sequence"/>
</dbReference>
<dbReference type="AlphaFoldDB" id="A0A1R1XZ37"/>
<feature type="signal peptide" evidence="1">
    <location>
        <begin position="1"/>
        <end position="24"/>
    </location>
</feature>
<comment type="caution">
    <text evidence="2">The sequence shown here is derived from an EMBL/GenBank/DDBJ whole genome shotgun (WGS) entry which is preliminary data.</text>
</comment>
<accession>A0A1R1XZ37</accession>
<evidence type="ECO:0000313" key="3">
    <source>
        <dbReference type="Proteomes" id="UP000187283"/>
    </source>
</evidence>
<feature type="chain" id="PRO_5012141857" evidence="1">
    <location>
        <begin position="25"/>
        <end position="83"/>
    </location>
</feature>
<sequence length="83" mass="9551">MLSAKTVTSLIFAILLCIQVSVLAQIGKIDFKGRCQPGLKYCDRFNSKYYYECRFGRYKRLRCGDGRRCRTTGNGLAVCSRRR</sequence>
<protein>
    <submittedName>
        <fullName evidence="2">Uncharacterized protein</fullName>
    </submittedName>
</protein>
<gene>
    <name evidence="2" type="ORF">AYI70_g4493</name>
</gene>
<name>A0A1R1XZ37_9FUNG</name>
<organism evidence="2 3">
    <name type="scientific">Smittium culicis</name>
    <dbReference type="NCBI Taxonomy" id="133412"/>
    <lineage>
        <taxon>Eukaryota</taxon>
        <taxon>Fungi</taxon>
        <taxon>Fungi incertae sedis</taxon>
        <taxon>Zoopagomycota</taxon>
        <taxon>Kickxellomycotina</taxon>
        <taxon>Harpellomycetes</taxon>
        <taxon>Harpellales</taxon>
        <taxon>Legeriomycetaceae</taxon>
        <taxon>Smittium</taxon>
    </lineage>
</organism>
<keyword evidence="1" id="KW-0732">Signal</keyword>